<organism evidence="7 8">
    <name type="scientific">Glonium stellatum</name>
    <dbReference type="NCBI Taxonomy" id="574774"/>
    <lineage>
        <taxon>Eukaryota</taxon>
        <taxon>Fungi</taxon>
        <taxon>Dikarya</taxon>
        <taxon>Ascomycota</taxon>
        <taxon>Pezizomycotina</taxon>
        <taxon>Dothideomycetes</taxon>
        <taxon>Pleosporomycetidae</taxon>
        <taxon>Gloniales</taxon>
        <taxon>Gloniaceae</taxon>
        <taxon>Glonium</taxon>
    </lineage>
</organism>
<evidence type="ECO:0000256" key="3">
    <source>
        <dbReference type="ARBA" id="ARBA00022989"/>
    </source>
</evidence>
<evidence type="ECO:0000256" key="5">
    <source>
        <dbReference type="SAM" id="MobiDB-lite"/>
    </source>
</evidence>
<keyword evidence="4 6" id="KW-0472">Membrane</keyword>
<keyword evidence="3 6" id="KW-1133">Transmembrane helix</keyword>
<feature type="region of interest" description="Disordered" evidence="5">
    <location>
        <begin position="278"/>
        <end position="299"/>
    </location>
</feature>
<dbReference type="EMBL" id="KV749307">
    <property type="protein sequence ID" value="OCL10099.1"/>
    <property type="molecule type" value="Genomic_DNA"/>
</dbReference>
<proteinExistence type="predicted"/>
<dbReference type="PANTHER" id="PTHR23507">
    <property type="entry name" value="ZGC:174356"/>
    <property type="match status" value="1"/>
</dbReference>
<gene>
    <name evidence="7" type="ORF">AOQ84DRAFT_375202</name>
</gene>
<feature type="transmembrane region" description="Helical" evidence="6">
    <location>
        <begin position="395"/>
        <end position="414"/>
    </location>
</feature>
<feature type="transmembrane region" description="Helical" evidence="6">
    <location>
        <begin position="420"/>
        <end position="441"/>
    </location>
</feature>
<feature type="transmembrane region" description="Helical" evidence="6">
    <location>
        <begin position="225"/>
        <end position="245"/>
    </location>
</feature>
<dbReference type="InterPro" id="IPR011701">
    <property type="entry name" value="MFS"/>
</dbReference>
<dbReference type="PANTHER" id="PTHR23507:SF1">
    <property type="entry name" value="FI18259P1-RELATED"/>
    <property type="match status" value="1"/>
</dbReference>
<dbReference type="AlphaFoldDB" id="A0A8E2JUV3"/>
<protein>
    <recommendedName>
        <fullName evidence="9">MFS general substrate transporter</fullName>
    </recommendedName>
</protein>
<dbReference type="SUPFAM" id="SSF103473">
    <property type="entry name" value="MFS general substrate transporter"/>
    <property type="match status" value="1"/>
</dbReference>
<evidence type="ECO:0000256" key="6">
    <source>
        <dbReference type="SAM" id="Phobius"/>
    </source>
</evidence>
<evidence type="ECO:0000256" key="4">
    <source>
        <dbReference type="ARBA" id="ARBA00023136"/>
    </source>
</evidence>
<evidence type="ECO:0000256" key="1">
    <source>
        <dbReference type="ARBA" id="ARBA00004141"/>
    </source>
</evidence>
<feature type="transmembrane region" description="Helical" evidence="6">
    <location>
        <begin position="319"/>
        <end position="344"/>
    </location>
</feature>
<feature type="transmembrane region" description="Helical" evidence="6">
    <location>
        <begin position="188"/>
        <end position="213"/>
    </location>
</feature>
<reference evidence="7 8" key="1">
    <citation type="journal article" date="2016" name="Nat. Commun.">
        <title>Ectomycorrhizal ecology is imprinted in the genome of the dominant symbiotic fungus Cenococcum geophilum.</title>
        <authorList>
            <consortium name="DOE Joint Genome Institute"/>
            <person name="Peter M."/>
            <person name="Kohler A."/>
            <person name="Ohm R.A."/>
            <person name="Kuo A."/>
            <person name="Krutzmann J."/>
            <person name="Morin E."/>
            <person name="Arend M."/>
            <person name="Barry K.W."/>
            <person name="Binder M."/>
            <person name="Choi C."/>
            <person name="Clum A."/>
            <person name="Copeland A."/>
            <person name="Grisel N."/>
            <person name="Haridas S."/>
            <person name="Kipfer T."/>
            <person name="LaButti K."/>
            <person name="Lindquist E."/>
            <person name="Lipzen A."/>
            <person name="Maire R."/>
            <person name="Meier B."/>
            <person name="Mihaltcheva S."/>
            <person name="Molinier V."/>
            <person name="Murat C."/>
            <person name="Poggeler S."/>
            <person name="Quandt C.A."/>
            <person name="Sperisen C."/>
            <person name="Tritt A."/>
            <person name="Tisserant E."/>
            <person name="Crous P.W."/>
            <person name="Henrissat B."/>
            <person name="Nehls U."/>
            <person name="Egli S."/>
            <person name="Spatafora J.W."/>
            <person name="Grigoriev I.V."/>
            <person name="Martin F.M."/>
        </authorList>
    </citation>
    <scope>NUCLEOTIDE SEQUENCE [LARGE SCALE GENOMIC DNA]</scope>
    <source>
        <strain evidence="7 8">CBS 207.34</strain>
    </source>
</reference>
<evidence type="ECO:0000313" key="7">
    <source>
        <dbReference type="EMBL" id="OCL10099.1"/>
    </source>
</evidence>
<feature type="transmembrane region" description="Helical" evidence="6">
    <location>
        <begin position="453"/>
        <end position="473"/>
    </location>
</feature>
<sequence>MAQAAVPAAADSAMQNFQIEEESVSDEDPHQEVAHLLHGHPDHAQSIQNEPLWNRGICCVYAINFFTTFATFHLYAPRSWLLEMAICRKFYESHDPSTITWQSGWPGFIIPEHACREKNIQKDLSHIRALSTFLEPLPALFLSVPYGALADAYGRKLVVCLGILGLVLSYTWYFIVCSYSNLFSTATVLASNVFLLIGAPPAFFIASVINLAVDLSTERTRSIRIYCLLAFHQAGSMLGAMSAALTMKIAWLPYLVALLAFLLSFFSVLTIPNTSVAASSVDRPSSSAHEESMSDQTRTPRHDTFTSFILHQTRSDFRLVAILIAFFLITVRLPMGADLVLLYVSKRYHWFINQASTLIGIGRGFDLFLAVFILPRISQILQSHCGFKASKVDLYVARYSAALLAIGAAIAGMAPNVGLFILGWIFYSAGFAIRMSLQAYATALVSQHQVVKLYSVLAVVETCGGLLGDPLLWKAWSLGLDVEGVGFGMPWFLVSLLLGLVSTILWALQGEEKSVEG</sequence>
<feature type="transmembrane region" description="Helical" evidence="6">
    <location>
        <begin position="350"/>
        <end position="374"/>
    </location>
</feature>
<dbReference type="Gene3D" id="1.20.1250.20">
    <property type="entry name" value="MFS general substrate transporter like domains"/>
    <property type="match status" value="1"/>
</dbReference>
<feature type="transmembrane region" description="Helical" evidence="6">
    <location>
        <begin position="251"/>
        <end position="271"/>
    </location>
</feature>
<dbReference type="GO" id="GO:0016020">
    <property type="term" value="C:membrane"/>
    <property type="evidence" value="ECO:0007669"/>
    <property type="project" value="UniProtKB-SubCell"/>
</dbReference>
<keyword evidence="2 6" id="KW-0812">Transmembrane</keyword>
<comment type="subcellular location">
    <subcellularLocation>
        <location evidence="1">Membrane</location>
        <topology evidence="1">Multi-pass membrane protein</topology>
    </subcellularLocation>
</comment>
<name>A0A8E2JUV3_9PEZI</name>
<dbReference type="Proteomes" id="UP000250140">
    <property type="component" value="Unassembled WGS sequence"/>
</dbReference>
<feature type="transmembrane region" description="Helical" evidence="6">
    <location>
        <begin position="485"/>
        <end position="508"/>
    </location>
</feature>
<evidence type="ECO:0000313" key="8">
    <source>
        <dbReference type="Proteomes" id="UP000250140"/>
    </source>
</evidence>
<dbReference type="OrthoDB" id="194139at2759"/>
<feature type="compositionally biased region" description="Basic and acidic residues" evidence="5">
    <location>
        <begin position="288"/>
        <end position="299"/>
    </location>
</feature>
<keyword evidence="8" id="KW-1185">Reference proteome</keyword>
<feature type="compositionally biased region" description="Polar residues" evidence="5">
    <location>
        <begin position="278"/>
        <end position="287"/>
    </location>
</feature>
<feature type="transmembrane region" description="Helical" evidence="6">
    <location>
        <begin position="52"/>
        <end position="76"/>
    </location>
</feature>
<evidence type="ECO:0008006" key="9">
    <source>
        <dbReference type="Google" id="ProtNLM"/>
    </source>
</evidence>
<dbReference type="InterPro" id="IPR036259">
    <property type="entry name" value="MFS_trans_sf"/>
</dbReference>
<feature type="transmembrane region" description="Helical" evidence="6">
    <location>
        <begin position="157"/>
        <end position="176"/>
    </location>
</feature>
<dbReference type="Pfam" id="PF07690">
    <property type="entry name" value="MFS_1"/>
    <property type="match status" value="1"/>
</dbReference>
<dbReference type="GO" id="GO:0022857">
    <property type="term" value="F:transmembrane transporter activity"/>
    <property type="evidence" value="ECO:0007669"/>
    <property type="project" value="InterPro"/>
</dbReference>
<accession>A0A8E2JUV3</accession>
<evidence type="ECO:0000256" key="2">
    <source>
        <dbReference type="ARBA" id="ARBA00022692"/>
    </source>
</evidence>